<dbReference type="Proteomes" id="UP001302222">
    <property type="component" value="Unassembled WGS sequence"/>
</dbReference>
<dbReference type="GO" id="GO:0004151">
    <property type="term" value="F:dihydroorotase activity"/>
    <property type="evidence" value="ECO:0007669"/>
    <property type="project" value="UniProtKB-EC"/>
</dbReference>
<evidence type="ECO:0000313" key="8">
    <source>
        <dbReference type="Proteomes" id="UP001302222"/>
    </source>
</evidence>
<dbReference type="PANTHER" id="PTHR43668:SF4">
    <property type="entry name" value="ALLANTOINASE"/>
    <property type="match status" value="1"/>
</dbReference>
<dbReference type="EMBL" id="JAYGIM010000007">
    <property type="protein sequence ID" value="MEA5426951.1"/>
    <property type="molecule type" value="Genomic_DNA"/>
</dbReference>
<proteinExistence type="inferred from homology"/>
<name>A0ABU5SI87_9BACT</name>
<evidence type="ECO:0000256" key="5">
    <source>
        <dbReference type="ARBA" id="ARBA00022801"/>
    </source>
</evidence>
<dbReference type="RefSeq" id="WP_323258376.1">
    <property type="nucleotide sequence ID" value="NZ_JAYGIM010000007.1"/>
</dbReference>
<keyword evidence="4" id="KW-0479">Metal-binding</keyword>
<comment type="cofactor">
    <cofactor evidence="1">
        <name>Zn(2+)</name>
        <dbReference type="ChEBI" id="CHEBI:29105"/>
    </cofactor>
</comment>
<dbReference type="InterPro" id="IPR050138">
    <property type="entry name" value="DHOase/Allantoinase_Hydrolase"/>
</dbReference>
<dbReference type="Gene3D" id="3.20.20.140">
    <property type="entry name" value="Metal-dependent hydrolases"/>
    <property type="match status" value="1"/>
</dbReference>
<organism evidence="7 8">
    <name type="scientific">Arcicella lustrica</name>
    <dbReference type="NCBI Taxonomy" id="2984196"/>
    <lineage>
        <taxon>Bacteria</taxon>
        <taxon>Pseudomonadati</taxon>
        <taxon>Bacteroidota</taxon>
        <taxon>Cytophagia</taxon>
        <taxon>Cytophagales</taxon>
        <taxon>Flectobacillaceae</taxon>
        <taxon>Arcicella</taxon>
    </lineage>
</organism>
<accession>A0ABU5SI87</accession>
<dbReference type="EC" id="3.5.2.3" evidence="7"/>
<evidence type="ECO:0000313" key="7">
    <source>
        <dbReference type="EMBL" id="MEA5426951.1"/>
    </source>
</evidence>
<dbReference type="NCBIfam" id="NF006688">
    <property type="entry name" value="PRK09236.1"/>
    <property type="match status" value="1"/>
</dbReference>
<keyword evidence="8" id="KW-1185">Reference proteome</keyword>
<evidence type="ECO:0000256" key="1">
    <source>
        <dbReference type="ARBA" id="ARBA00001947"/>
    </source>
</evidence>
<sequence>MKTILILNAQVVNEGKIQSADVFVKDGLIEKIGTNLSGLTADTVIDAAGKYLFPGVIDDQVHFREPGLTHKACIHSEARAGVAGGVTSFMEMPNTVPNALNQELLADKYDIAARTSLANYSFYMGASNDNIEEVLKTNIQNVCGIKVFMGSSTGNMLVDNEKTLENIFSKSPMLIATHCEDEATVRANSEIYKERFGDNPHPRVHPEIRNVEACYKSSSMAVELAKRHNARLHILHITTGEETALFSNDIPLKEKKITAEVCVHHLWFDARDYETLGNQIKCNPAVKADGHKQQLLQALLDDKIDVIATDHAPHTWAEKQNPYWSSPSGLPLVQHPLNLMLEFYKEGKITLEKIAEKMSHAVADCFQISKRGYIREGYWADLVLVDLNESTTVTKENVYYQCGWSPLEGQTLHSKITHTIVSGHVAFQDGTFDESVTGKRMLFER</sequence>
<dbReference type="Pfam" id="PF01979">
    <property type="entry name" value="Amidohydro_1"/>
    <property type="match status" value="1"/>
</dbReference>
<protein>
    <submittedName>
        <fullName evidence="7">Dihydroorotase</fullName>
        <ecNumber evidence="7">3.5.2.3</ecNumber>
    </submittedName>
</protein>
<gene>
    <name evidence="7" type="ORF">VB798_10230</name>
</gene>
<comment type="caution">
    <text evidence="7">The sequence shown here is derived from an EMBL/GenBank/DDBJ whole genome shotgun (WGS) entry which is preliminary data.</text>
</comment>
<keyword evidence="5 7" id="KW-0378">Hydrolase</keyword>
<reference evidence="7 8" key="1">
    <citation type="submission" date="2023-12" db="EMBL/GenBank/DDBJ databases">
        <title>Novel species of the genus Arcicella isolated from rivers.</title>
        <authorList>
            <person name="Lu H."/>
        </authorList>
    </citation>
    <scope>NUCLEOTIDE SEQUENCE [LARGE SCALE GENOMIC DNA]</scope>
    <source>
        <strain evidence="7 8">DC25W</strain>
    </source>
</reference>
<dbReference type="SUPFAM" id="SSF51338">
    <property type="entry name" value="Composite domain of metallo-dependent hydrolases"/>
    <property type="match status" value="1"/>
</dbReference>
<evidence type="ECO:0000256" key="4">
    <source>
        <dbReference type="ARBA" id="ARBA00022723"/>
    </source>
</evidence>
<dbReference type="PANTHER" id="PTHR43668">
    <property type="entry name" value="ALLANTOINASE"/>
    <property type="match status" value="1"/>
</dbReference>
<dbReference type="PROSITE" id="PS00483">
    <property type="entry name" value="DIHYDROOROTASE_2"/>
    <property type="match status" value="1"/>
</dbReference>
<dbReference type="CDD" id="cd01318">
    <property type="entry name" value="DHOase_IIb"/>
    <property type="match status" value="1"/>
</dbReference>
<dbReference type="Gene3D" id="2.30.40.10">
    <property type="entry name" value="Urease, subunit C, domain 1"/>
    <property type="match status" value="1"/>
</dbReference>
<comment type="function">
    <text evidence="2">Catalyzes the reversible cyclization of carbamoyl aspartate to dihydroorotate.</text>
</comment>
<evidence type="ECO:0000256" key="3">
    <source>
        <dbReference type="ARBA" id="ARBA00010286"/>
    </source>
</evidence>
<dbReference type="InterPro" id="IPR006680">
    <property type="entry name" value="Amidohydro-rel"/>
</dbReference>
<evidence type="ECO:0000256" key="2">
    <source>
        <dbReference type="ARBA" id="ARBA00002368"/>
    </source>
</evidence>
<dbReference type="InterPro" id="IPR011059">
    <property type="entry name" value="Metal-dep_hydrolase_composite"/>
</dbReference>
<dbReference type="InterPro" id="IPR002195">
    <property type="entry name" value="Dihydroorotase_CS"/>
</dbReference>
<dbReference type="InterPro" id="IPR032466">
    <property type="entry name" value="Metal_Hydrolase"/>
</dbReference>
<feature type="domain" description="Amidohydrolase-related" evidence="6">
    <location>
        <begin position="51"/>
        <end position="425"/>
    </location>
</feature>
<evidence type="ECO:0000259" key="6">
    <source>
        <dbReference type="Pfam" id="PF01979"/>
    </source>
</evidence>
<comment type="similarity">
    <text evidence="3">Belongs to the metallo-dependent hydrolases superfamily. DHOase family. Class I DHOase subfamily.</text>
</comment>
<dbReference type="SUPFAM" id="SSF51556">
    <property type="entry name" value="Metallo-dependent hydrolases"/>
    <property type="match status" value="1"/>
</dbReference>